<proteinExistence type="predicted"/>
<gene>
    <name evidence="1" type="ORF">RDB_LOCUS143155</name>
</gene>
<reference evidence="1" key="1">
    <citation type="submission" date="2021-01" db="EMBL/GenBank/DDBJ databases">
        <authorList>
            <person name="Kaushik A."/>
        </authorList>
    </citation>
    <scope>NUCLEOTIDE SEQUENCE</scope>
    <source>
        <strain evidence="1">AG1-1C</strain>
    </source>
</reference>
<sequence>MVADFVCAEFGWLKGKNSESARVIFRPGVNRDGYFTCDRVVEQLNNAIKILKESYPEYTHVFIYDNAPSHTKRPEDAITARQMPKKSVPVFPYPVVKKGKKSPALRMEPGKLPDGRAQSFYFPDDHPNPGWFKGIAEILKERGLGHIADKPAQCRDFKCEEGKTDCCCRRALFLPLSSIRKFAARTQRFVDAYIDNKCGPEAIEWATKTFRSHRQTPAHLTFSQI</sequence>
<accession>A0A8H3B7L6</accession>
<dbReference type="EMBL" id="CAJMWS010000521">
    <property type="protein sequence ID" value="CAE6449218.1"/>
    <property type="molecule type" value="Genomic_DNA"/>
</dbReference>
<protein>
    <submittedName>
        <fullName evidence="1">Uncharacterized protein</fullName>
    </submittedName>
</protein>
<name>A0A8H3B7L6_9AGAM</name>
<dbReference type="AlphaFoldDB" id="A0A8H3B7L6"/>
<organism evidence="1 2">
    <name type="scientific">Rhizoctonia solani</name>
    <dbReference type="NCBI Taxonomy" id="456999"/>
    <lineage>
        <taxon>Eukaryota</taxon>
        <taxon>Fungi</taxon>
        <taxon>Dikarya</taxon>
        <taxon>Basidiomycota</taxon>
        <taxon>Agaricomycotina</taxon>
        <taxon>Agaricomycetes</taxon>
        <taxon>Cantharellales</taxon>
        <taxon>Ceratobasidiaceae</taxon>
        <taxon>Rhizoctonia</taxon>
    </lineage>
</organism>
<evidence type="ECO:0000313" key="1">
    <source>
        <dbReference type="EMBL" id="CAE6449218.1"/>
    </source>
</evidence>
<evidence type="ECO:0000313" key="2">
    <source>
        <dbReference type="Proteomes" id="UP000663846"/>
    </source>
</evidence>
<comment type="caution">
    <text evidence="1">The sequence shown here is derived from an EMBL/GenBank/DDBJ whole genome shotgun (WGS) entry which is preliminary data.</text>
</comment>
<dbReference type="Proteomes" id="UP000663846">
    <property type="component" value="Unassembled WGS sequence"/>
</dbReference>